<organism evidence="3 4">
    <name type="scientific">Chryseobacterium joostei</name>
    <dbReference type="NCBI Taxonomy" id="112234"/>
    <lineage>
        <taxon>Bacteria</taxon>
        <taxon>Pseudomonadati</taxon>
        <taxon>Bacteroidota</taxon>
        <taxon>Flavobacteriia</taxon>
        <taxon>Flavobacteriales</taxon>
        <taxon>Weeksellaceae</taxon>
        <taxon>Chryseobacterium group</taxon>
        <taxon>Chryseobacterium</taxon>
    </lineage>
</organism>
<dbReference type="KEGG" id="cjt:EG359_20550"/>
<dbReference type="Pfam" id="PF08310">
    <property type="entry name" value="LGFP"/>
    <property type="match status" value="3"/>
</dbReference>
<evidence type="ECO:0000313" key="3">
    <source>
        <dbReference type="EMBL" id="SIS34512.1"/>
    </source>
</evidence>
<feature type="chain" id="PRO_5044563374" evidence="1">
    <location>
        <begin position="23"/>
        <end position="378"/>
    </location>
</feature>
<dbReference type="EMBL" id="CP033926">
    <property type="protein sequence ID" value="AZB01834.1"/>
    <property type="molecule type" value="Genomic_DNA"/>
</dbReference>
<evidence type="ECO:0000313" key="4">
    <source>
        <dbReference type="Proteomes" id="UP000186106"/>
    </source>
</evidence>
<reference evidence="3 4" key="1">
    <citation type="submission" date="2017-01" db="EMBL/GenBank/DDBJ databases">
        <authorList>
            <person name="Mah S.A."/>
            <person name="Swanson W.J."/>
            <person name="Moy G.W."/>
            <person name="Vacquier V.D."/>
        </authorList>
    </citation>
    <scope>NUCLEOTIDE SEQUENCE [LARGE SCALE GENOMIC DNA]</scope>
    <source>
        <strain evidence="3 4">DSM 16927</strain>
    </source>
</reference>
<sequence length="378" mass="42593">MKTIFRLFLLLFVLVLSTGVSAQDKDAIIAKIRAKGQKLSLKLEPGDLQAFDYSVGSRAYFLSFNGYDCNVYFKVGAPEAYAVRGDIFKLYDKMLWGDSQKGKDGRLKSVNQKLFIGAPISDEFPTPQKRGAGQHFDGGSIYWSQPTGAHEVHGDILNKWKSLGWENSFLGFPVTDETATPDGYGRFNFFEGGAIYYHPNLGTFAVPKMIAEVWKKQGWEKGKLGYPTSDEIIKNNNSVQKFEFGAVISTKAAPYQIIFNGTNRQRGLYNKWLETGAENSFLGDLVTPNRNYPKNPYQYFAEFQKGYIYESFTKGTNKVDAFVIHKGPIFDYYASKKWEQGYLGLPTSDEYNSGDGVAQNFQGGIIYYTKLQGAYEKK</sequence>
<dbReference type="OrthoDB" id="514320at2"/>
<dbReference type="Proteomes" id="UP000186106">
    <property type="component" value="Unassembled WGS sequence"/>
</dbReference>
<keyword evidence="5" id="KW-1185">Reference proteome</keyword>
<dbReference type="STRING" id="112234.SAMN05421768_10410"/>
<dbReference type="AlphaFoldDB" id="A0A1N7IBX4"/>
<protein>
    <submittedName>
        <fullName evidence="3">LGFP repeat-containing protein</fullName>
    </submittedName>
</protein>
<dbReference type="RefSeq" id="WP_076353489.1">
    <property type="nucleotide sequence ID" value="NZ_CP033926.1"/>
</dbReference>
<reference evidence="2 5" key="2">
    <citation type="submission" date="2018-11" db="EMBL/GenBank/DDBJ databases">
        <title>Proposal to divide the Flavobacteriaceae and reorganize its genera based on Amino Acid Identity values calculated from whole genome sequences.</title>
        <authorList>
            <person name="Nicholson A.C."/>
            <person name="Gulvik C.A."/>
            <person name="Whitney A.M."/>
            <person name="Humrighouse B.W."/>
            <person name="Bell M."/>
            <person name="Holmes B."/>
            <person name="Steigerwalt A.G."/>
            <person name="Villarma A."/>
            <person name="Sheth M."/>
            <person name="Batra D."/>
            <person name="Pryor J."/>
            <person name="Bernardet J.-F."/>
            <person name="Hugo C."/>
            <person name="Kampfer P."/>
            <person name="Newman J."/>
            <person name="McQuiston J.R."/>
        </authorList>
    </citation>
    <scope>NUCLEOTIDE SEQUENCE [LARGE SCALE GENOMIC DNA]</scope>
    <source>
        <strain evidence="2 5">DSM 16927</strain>
    </source>
</reference>
<evidence type="ECO:0000313" key="5">
    <source>
        <dbReference type="Proteomes" id="UP000279541"/>
    </source>
</evidence>
<proteinExistence type="predicted"/>
<dbReference type="EMBL" id="FTNZ01000004">
    <property type="protein sequence ID" value="SIS34512.1"/>
    <property type="molecule type" value="Genomic_DNA"/>
</dbReference>
<evidence type="ECO:0000313" key="2">
    <source>
        <dbReference type="EMBL" id="AZB01834.1"/>
    </source>
</evidence>
<keyword evidence="1" id="KW-0732">Signal</keyword>
<feature type="signal peptide" evidence="1">
    <location>
        <begin position="1"/>
        <end position="22"/>
    </location>
</feature>
<name>A0A1N7IBX4_9FLAO</name>
<dbReference type="Proteomes" id="UP000279541">
    <property type="component" value="Chromosome"/>
</dbReference>
<accession>A0A1N7IBX4</accession>
<gene>
    <name evidence="2" type="ORF">EG359_20550</name>
    <name evidence="3" type="ORF">SAMN05421768_10410</name>
</gene>
<dbReference type="InterPro" id="IPR013207">
    <property type="entry name" value="LGFP"/>
</dbReference>
<evidence type="ECO:0000256" key="1">
    <source>
        <dbReference type="SAM" id="SignalP"/>
    </source>
</evidence>